<dbReference type="Gene3D" id="3.10.450.10">
    <property type="match status" value="1"/>
</dbReference>
<evidence type="ECO:0000256" key="1">
    <source>
        <dbReference type="ARBA" id="ARBA00009403"/>
    </source>
</evidence>
<feature type="region of interest" description="Disordered" evidence="3">
    <location>
        <begin position="96"/>
        <end position="131"/>
    </location>
</feature>
<evidence type="ECO:0000256" key="2">
    <source>
        <dbReference type="ARBA" id="ARBA00023157"/>
    </source>
</evidence>
<dbReference type="Ensembl" id="ENSCHIT00010035561.1">
    <property type="protein sequence ID" value="ENSCHIP00010025203.1"/>
    <property type="gene ID" value="ENSCHIG00010018754.1"/>
</dbReference>
<dbReference type="GO" id="GO:0005615">
    <property type="term" value="C:extracellular space"/>
    <property type="evidence" value="ECO:0007669"/>
    <property type="project" value="TreeGrafter"/>
</dbReference>
<dbReference type="GO" id="GO:0005770">
    <property type="term" value="C:late endosome"/>
    <property type="evidence" value="ECO:0007669"/>
    <property type="project" value="TreeGrafter"/>
</dbReference>
<dbReference type="CDD" id="cd00042">
    <property type="entry name" value="CY"/>
    <property type="match status" value="1"/>
</dbReference>
<dbReference type="Pfam" id="PF00031">
    <property type="entry name" value="Cystatin"/>
    <property type="match status" value="1"/>
</dbReference>
<evidence type="ECO:0000256" key="3">
    <source>
        <dbReference type="SAM" id="MobiDB-lite"/>
    </source>
</evidence>
<reference evidence="5" key="2">
    <citation type="submission" date="2025-08" db="UniProtKB">
        <authorList>
            <consortium name="Ensembl"/>
        </authorList>
    </citation>
    <scope>IDENTIFICATION</scope>
</reference>
<dbReference type="SMART" id="SM00043">
    <property type="entry name" value="CY"/>
    <property type="match status" value="1"/>
</dbReference>
<dbReference type="FunFam" id="3.10.450.10:FF:000004">
    <property type="entry name" value="Cystatin C"/>
    <property type="match status" value="1"/>
</dbReference>
<dbReference type="GO" id="GO:0004869">
    <property type="term" value="F:cysteine-type endopeptidase inhibitor activity"/>
    <property type="evidence" value="ECO:0007669"/>
    <property type="project" value="InterPro"/>
</dbReference>
<dbReference type="InterPro" id="IPR000010">
    <property type="entry name" value="Cystatin_dom"/>
</dbReference>
<dbReference type="GO" id="GO:0005783">
    <property type="term" value="C:endoplasmic reticulum"/>
    <property type="evidence" value="ECO:0007669"/>
    <property type="project" value="TreeGrafter"/>
</dbReference>
<comment type="similarity">
    <text evidence="1">Belongs to the cystatin family.</text>
</comment>
<dbReference type="PANTHER" id="PTHR47141">
    <property type="entry name" value="CYSTATIN-F"/>
    <property type="match status" value="1"/>
</dbReference>
<dbReference type="GO" id="GO:0006955">
    <property type="term" value="P:immune response"/>
    <property type="evidence" value="ECO:0007669"/>
    <property type="project" value="InterPro"/>
</dbReference>
<proteinExistence type="inferred from homology"/>
<reference evidence="5" key="1">
    <citation type="submission" date="2019-03" db="EMBL/GenBank/DDBJ databases">
        <title>Genome sequencing and reference-guided assembly of Black Bengal Goat (Capra hircus).</title>
        <authorList>
            <person name="Siddiki A.Z."/>
            <person name="Baten A."/>
            <person name="Billah M."/>
            <person name="Alam M.A.U."/>
            <person name="Shawrob K.S.M."/>
            <person name="Saha S."/>
            <person name="Chowdhury M."/>
            <person name="Rahman A.H."/>
            <person name="Stear M."/>
            <person name="Miah G."/>
            <person name="Das G.B."/>
            <person name="Hossain M.M."/>
            <person name="Kumkum M."/>
            <person name="Islam M.S."/>
            <person name="Mollah A.M."/>
            <person name="Ahsan A."/>
            <person name="Tusar F."/>
            <person name="Khan M.K.I."/>
        </authorList>
    </citation>
    <scope>NUCLEOTIDE SEQUENCE [LARGE SCALE GENOMIC DNA]</scope>
</reference>
<dbReference type="InterPro" id="IPR046350">
    <property type="entry name" value="Cystatin_sf"/>
</dbReference>
<organism evidence="5">
    <name type="scientific">Capra hircus</name>
    <name type="common">Goat</name>
    <dbReference type="NCBI Taxonomy" id="9925"/>
    <lineage>
        <taxon>Eukaryota</taxon>
        <taxon>Metazoa</taxon>
        <taxon>Chordata</taxon>
        <taxon>Craniata</taxon>
        <taxon>Vertebrata</taxon>
        <taxon>Euteleostomi</taxon>
        <taxon>Mammalia</taxon>
        <taxon>Eutheria</taxon>
        <taxon>Laurasiatheria</taxon>
        <taxon>Artiodactyla</taxon>
        <taxon>Ruminantia</taxon>
        <taxon>Pecora</taxon>
        <taxon>Bovidae</taxon>
        <taxon>Caprinae</taxon>
        <taxon>Capra</taxon>
    </lineage>
</organism>
<dbReference type="GO" id="GO:0005764">
    <property type="term" value="C:lysosome"/>
    <property type="evidence" value="ECO:0007669"/>
    <property type="project" value="TreeGrafter"/>
</dbReference>
<dbReference type="GO" id="GO:1903979">
    <property type="term" value="P:negative regulation of microglial cell activation"/>
    <property type="evidence" value="ECO:0007669"/>
    <property type="project" value="TreeGrafter"/>
</dbReference>
<dbReference type="SUPFAM" id="SSF54403">
    <property type="entry name" value="Cystatin/monellin"/>
    <property type="match status" value="1"/>
</dbReference>
<dbReference type="GO" id="GO:0031643">
    <property type="term" value="P:positive regulation of myelination"/>
    <property type="evidence" value="ECO:0007669"/>
    <property type="project" value="TreeGrafter"/>
</dbReference>
<feature type="domain" description="Cystatin" evidence="4">
    <location>
        <begin position="168"/>
        <end position="279"/>
    </location>
</feature>
<dbReference type="PANTHER" id="PTHR47141:SF1">
    <property type="entry name" value="CYSTATIN-F"/>
    <property type="match status" value="1"/>
</dbReference>
<dbReference type="AlphaFoldDB" id="A0A8C2R918"/>
<keyword evidence="2" id="KW-1015">Disulfide bond</keyword>
<accession>A0A8C2R918</accession>
<sequence>MHTQDISSQGDWPVHARRTVSCRGPLGPENLGLWRRNSKHLFWKSLLVLLWTSLPRVSRAENRRGFASHSLLPPSSANNRCLEILTKEVVEFVAERCGGEEQETTSPPQTGGSLGGASPPPRGGAPAQHSLSTAMPATGALLAVCGLVLGVLGKPSPDFCSQILKSDVKPGFPKTIKTNNPDVLRAARHSAESFNNCSNDAFLFRESRISRALVQIVKGLKFMLDVDIGRTTCRKTGHANLDDCGFQTNRTLQWTLSCYSEVWVIPWLQTTEVSVLHCH</sequence>
<protein>
    <recommendedName>
        <fullName evidence="4">Cystatin domain-containing protein</fullName>
    </recommendedName>
</protein>
<evidence type="ECO:0000259" key="4">
    <source>
        <dbReference type="SMART" id="SM00043"/>
    </source>
</evidence>
<name>A0A8C2R918_CAPHI</name>
<evidence type="ECO:0000313" key="5">
    <source>
        <dbReference type="Ensembl" id="ENSCHIP00010025203.1"/>
    </source>
</evidence>
<dbReference type="InterPro" id="IPR042886">
    <property type="entry name" value="Cystatin-F"/>
</dbReference>
<dbReference type="GO" id="GO:0005794">
    <property type="term" value="C:Golgi apparatus"/>
    <property type="evidence" value="ECO:0007669"/>
    <property type="project" value="TreeGrafter"/>
</dbReference>